<dbReference type="GO" id="GO:0005975">
    <property type="term" value="P:carbohydrate metabolic process"/>
    <property type="evidence" value="ECO:0007669"/>
    <property type="project" value="InterPro"/>
</dbReference>
<evidence type="ECO:0000313" key="3">
    <source>
        <dbReference type="Proteomes" id="UP000178429"/>
    </source>
</evidence>
<organism evidence="2 3">
    <name type="scientific">Candidatus Woesebacteria bacterium RIFCSPLOWO2_01_FULL_44_14</name>
    <dbReference type="NCBI Taxonomy" id="1802525"/>
    <lineage>
        <taxon>Bacteria</taxon>
        <taxon>Candidatus Woeseibacteriota</taxon>
    </lineage>
</organism>
<dbReference type="InterPro" id="IPR013216">
    <property type="entry name" value="Methyltransf_11"/>
</dbReference>
<reference evidence="2 3" key="1">
    <citation type="journal article" date="2016" name="Nat. Commun.">
        <title>Thousands of microbial genomes shed light on interconnected biogeochemical processes in an aquifer system.</title>
        <authorList>
            <person name="Anantharaman K."/>
            <person name="Brown C.T."/>
            <person name="Hug L.A."/>
            <person name="Sharon I."/>
            <person name="Castelle C.J."/>
            <person name="Probst A.J."/>
            <person name="Thomas B.C."/>
            <person name="Singh A."/>
            <person name="Wilkins M.J."/>
            <person name="Karaoz U."/>
            <person name="Brodie E.L."/>
            <person name="Williams K.H."/>
            <person name="Hubbard S.S."/>
            <person name="Banfield J.F."/>
        </authorList>
    </citation>
    <scope>NUCLEOTIDE SEQUENCE [LARGE SCALE GENOMIC DNA]</scope>
</reference>
<feature type="domain" description="Methyltransferase type 11" evidence="1">
    <location>
        <begin position="235"/>
        <end position="329"/>
    </location>
</feature>
<dbReference type="PANTHER" id="PTHR43464">
    <property type="entry name" value="METHYLTRANSFERASE"/>
    <property type="match status" value="1"/>
</dbReference>
<dbReference type="Pfam" id="PF08241">
    <property type="entry name" value="Methyltransf_11"/>
    <property type="match status" value="1"/>
</dbReference>
<dbReference type="SUPFAM" id="SSF88713">
    <property type="entry name" value="Glycoside hydrolase/deacetylase"/>
    <property type="match status" value="1"/>
</dbReference>
<accession>A0A1F8C4L2</accession>
<proteinExistence type="predicted"/>
<gene>
    <name evidence="2" type="ORF">A2975_00120</name>
</gene>
<dbReference type="InterPro" id="IPR029063">
    <property type="entry name" value="SAM-dependent_MTases_sf"/>
</dbReference>
<protein>
    <recommendedName>
        <fullName evidence="1">Methyltransferase type 11 domain-containing protein</fullName>
    </recommendedName>
</protein>
<dbReference type="PANTHER" id="PTHR43464:SF83">
    <property type="entry name" value="MALONYL-[ACYL-CARRIER PROTEIN] O-METHYLTRANSFERASE"/>
    <property type="match status" value="1"/>
</dbReference>
<evidence type="ECO:0000259" key="1">
    <source>
        <dbReference type="Pfam" id="PF08241"/>
    </source>
</evidence>
<dbReference type="Pfam" id="PF10096">
    <property type="entry name" value="DUF2334"/>
    <property type="match status" value="1"/>
</dbReference>
<dbReference type="InterPro" id="IPR011330">
    <property type="entry name" value="Glyco_hydro/deAcase_b/a-brl"/>
</dbReference>
<dbReference type="Proteomes" id="UP000178429">
    <property type="component" value="Unassembled WGS sequence"/>
</dbReference>
<dbReference type="GO" id="GO:0008757">
    <property type="term" value="F:S-adenosylmethionine-dependent methyltransferase activity"/>
    <property type="evidence" value="ECO:0007669"/>
    <property type="project" value="InterPro"/>
</dbReference>
<dbReference type="STRING" id="1802525.A2975_00120"/>
<dbReference type="AlphaFoldDB" id="A0A1F8C4L2"/>
<dbReference type="InterPro" id="IPR018763">
    <property type="entry name" value="DUF2334"/>
</dbReference>
<name>A0A1F8C4L2_9BACT</name>
<dbReference type="Gene3D" id="3.40.50.150">
    <property type="entry name" value="Vaccinia Virus protein VP39"/>
    <property type="match status" value="1"/>
</dbReference>
<dbReference type="EMBL" id="MGHL01000003">
    <property type="protein sequence ID" value="OGM70605.1"/>
    <property type="molecule type" value="Genomic_DNA"/>
</dbReference>
<dbReference type="SUPFAM" id="SSF53335">
    <property type="entry name" value="S-adenosyl-L-methionine-dependent methyltransferases"/>
    <property type="match status" value="1"/>
</dbReference>
<sequence>MTKFIIRNDDVGTDTNLAKLKKFCEICDNYGYKIIQAITPIGTCGKYARSHLTNDQIRLLSFKKLEENEELINYLRNRNDLIAVHGLWHTHEPPESEIAIAKSILEGLGLTPTYFVPPFNEGDYPETVVGLTTCQLDLNKGELLETFLKAGTPTAPIMYLHSWRFDRNYKFDDLDKCLARLSKETNQDQTIVENNNTYFSNPKNVRQYTLEEGLRNIERDLISEFMPKPPAQLIDLGCGGGRTSGSLAKAGYAVTAIDLSQPLIERARERYPGLDFRIMNAAALEFPNKSFDAALFSFNGIDGLFPLTDRLRCLAEVWRVLKPGGVFIMSTHNLLGHVFGGGSDRDNFKNIIRIVTAQKQNPHLYDWYVKYDAYGGPQFLFSAPPSTTRDQLVSAGFEILDIRGKTGSSENHIFWHEPHVTFIAKKSGS</sequence>
<comment type="caution">
    <text evidence="2">The sequence shown here is derived from an EMBL/GenBank/DDBJ whole genome shotgun (WGS) entry which is preliminary data.</text>
</comment>
<evidence type="ECO:0000313" key="2">
    <source>
        <dbReference type="EMBL" id="OGM70605.1"/>
    </source>
</evidence>
<dbReference type="CDD" id="cd02440">
    <property type="entry name" value="AdoMet_MTases"/>
    <property type="match status" value="1"/>
</dbReference>